<evidence type="ECO:0000256" key="2">
    <source>
        <dbReference type="SAM" id="Phobius"/>
    </source>
</evidence>
<keyword evidence="2" id="KW-0472">Membrane</keyword>
<dbReference type="InterPro" id="IPR010699">
    <property type="entry name" value="DUF1275"/>
</dbReference>
<reference evidence="3" key="1">
    <citation type="submission" date="2023-10" db="EMBL/GenBank/DDBJ databases">
        <authorList>
            <person name="Hackl T."/>
        </authorList>
    </citation>
    <scope>NUCLEOTIDE SEQUENCE</scope>
</reference>
<evidence type="ECO:0000256" key="1">
    <source>
        <dbReference type="SAM" id="MobiDB-lite"/>
    </source>
</evidence>
<dbReference type="Proteomes" id="UP001295740">
    <property type="component" value="Unassembled WGS sequence"/>
</dbReference>
<feature type="region of interest" description="Disordered" evidence="1">
    <location>
        <begin position="1"/>
        <end position="28"/>
    </location>
</feature>
<dbReference type="EMBL" id="CAUWAG010000012">
    <property type="protein sequence ID" value="CAJ2508510.1"/>
    <property type="molecule type" value="Genomic_DNA"/>
</dbReference>
<gene>
    <name evidence="3" type="ORF">KHLLAP_LOCUS8978</name>
</gene>
<accession>A0AAI8VP70</accession>
<comment type="caution">
    <text evidence="3">The sequence shown here is derived from an EMBL/GenBank/DDBJ whole genome shotgun (WGS) entry which is preliminary data.</text>
</comment>
<organism evidence="3 4">
    <name type="scientific">Anthostomella pinea</name>
    <dbReference type="NCBI Taxonomy" id="933095"/>
    <lineage>
        <taxon>Eukaryota</taxon>
        <taxon>Fungi</taxon>
        <taxon>Dikarya</taxon>
        <taxon>Ascomycota</taxon>
        <taxon>Pezizomycotina</taxon>
        <taxon>Sordariomycetes</taxon>
        <taxon>Xylariomycetidae</taxon>
        <taxon>Xylariales</taxon>
        <taxon>Xylariaceae</taxon>
        <taxon>Anthostomella</taxon>
    </lineage>
</organism>
<evidence type="ECO:0000313" key="3">
    <source>
        <dbReference type="EMBL" id="CAJ2508510.1"/>
    </source>
</evidence>
<keyword evidence="2" id="KW-0812">Transmembrane</keyword>
<keyword evidence="4" id="KW-1185">Reference proteome</keyword>
<feature type="transmembrane region" description="Helical" evidence="2">
    <location>
        <begin position="235"/>
        <end position="255"/>
    </location>
</feature>
<dbReference type="Pfam" id="PF06912">
    <property type="entry name" value="DUF1275"/>
    <property type="match status" value="1"/>
</dbReference>
<dbReference type="AlphaFoldDB" id="A0AAI8VP70"/>
<dbReference type="PANTHER" id="PTHR37488">
    <property type="entry name" value="DUF1275 DOMAIN-CONTAINING PROTEIN"/>
    <property type="match status" value="1"/>
</dbReference>
<feature type="transmembrane region" description="Helical" evidence="2">
    <location>
        <begin position="112"/>
        <end position="131"/>
    </location>
</feature>
<evidence type="ECO:0000313" key="4">
    <source>
        <dbReference type="Proteomes" id="UP001295740"/>
    </source>
</evidence>
<feature type="transmembrane region" description="Helical" evidence="2">
    <location>
        <begin position="82"/>
        <end position="100"/>
    </location>
</feature>
<keyword evidence="2" id="KW-1133">Transmembrane helix</keyword>
<sequence length="294" mass="31476">MADSNDETTARGNTSATSELRKGHGTTSERVLHDLRRQLAATTTITTGEHTALLPRAHFPADTISPGRSYLASPVSRRKADLVLLFSYTGNTVYVGLGIADPAASTRWIKSLISITGFCAGSFCFSRFHALFGGPSRRVRGVLVARVLVQFLCIVAAAVIVTVAPDTEPGNGHHLHWHVLVPLAVVSFQSSGQAVISRALRYRSLTSVVLTSIYCDLFSDASIFAANNADRNRRAAAPVLLLVGALVGALVGGFWSRSEISMMGALWTAAALKLCIVVLWLVWKAEDTEGDSDP</sequence>
<feature type="transmembrane region" description="Helical" evidence="2">
    <location>
        <begin position="143"/>
        <end position="163"/>
    </location>
</feature>
<proteinExistence type="predicted"/>
<dbReference type="PANTHER" id="PTHR37488:SF1">
    <property type="entry name" value="DUF1275 DOMAIN PROTEIN"/>
    <property type="match status" value="1"/>
</dbReference>
<feature type="transmembrane region" description="Helical" evidence="2">
    <location>
        <begin position="175"/>
        <end position="196"/>
    </location>
</feature>
<feature type="transmembrane region" description="Helical" evidence="2">
    <location>
        <begin position="262"/>
        <end position="283"/>
    </location>
</feature>
<name>A0AAI8VP70_9PEZI</name>
<protein>
    <submittedName>
        <fullName evidence="3">Uu.00g135360.m01.CDS01</fullName>
    </submittedName>
</protein>